<reference evidence="3 4" key="1">
    <citation type="submission" date="2023-01" db="EMBL/GenBank/DDBJ databases">
        <title>Analysis of 21 Apiospora genomes using comparative genomics revels a genus with tremendous synthesis potential of carbohydrate active enzymes and secondary metabolites.</title>
        <authorList>
            <person name="Sorensen T."/>
        </authorList>
    </citation>
    <scope>NUCLEOTIDE SEQUENCE [LARGE SCALE GENOMIC DNA]</scope>
    <source>
        <strain evidence="3 4">CBS 33761</strain>
    </source>
</reference>
<keyword evidence="2" id="KW-0812">Transmembrane</keyword>
<evidence type="ECO:0000256" key="2">
    <source>
        <dbReference type="SAM" id="Phobius"/>
    </source>
</evidence>
<name>A0ABR1SCQ9_9PEZI</name>
<keyword evidence="2" id="KW-1133">Transmembrane helix</keyword>
<proteinExistence type="predicted"/>
<feature type="transmembrane region" description="Helical" evidence="2">
    <location>
        <begin position="105"/>
        <end position="126"/>
    </location>
</feature>
<dbReference type="EMBL" id="JAQQWK010000010">
    <property type="protein sequence ID" value="KAK8029605.1"/>
    <property type="molecule type" value="Genomic_DNA"/>
</dbReference>
<organism evidence="3 4">
    <name type="scientific">Apiospora rasikravindrae</name>
    <dbReference type="NCBI Taxonomy" id="990691"/>
    <lineage>
        <taxon>Eukaryota</taxon>
        <taxon>Fungi</taxon>
        <taxon>Dikarya</taxon>
        <taxon>Ascomycota</taxon>
        <taxon>Pezizomycotina</taxon>
        <taxon>Sordariomycetes</taxon>
        <taxon>Xylariomycetidae</taxon>
        <taxon>Amphisphaeriales</taxon>
        <taxon>Apiosporaceae</taxon>
        <taxon>Apiospora</taxon>
    </lineage>
</organism>
<feature type="transmembrane region" description="Helical" evidence="2">
    <location>
        <begin position="47"/>
        <end position="67"/>
    </location>
</feature>
<feature type="compositionally biased region" description="Polar residues" evidence="1">
    <location>
        <begin position="188"/>
        <end position="199"/>
    </location>
</feature>
<comment type="caution">
    <text evidence="3">The sequence shown here is derived from an EMBL/GenBank/DDBJ whole genome shotgun (WGS) entry which is preliminary data.</text>
</comment>
<gene>
    <name evidence="3" type="ORF">PG993_010896</name>
</gene>
<keyword evidence="4" id="KW-1185">Reference proteome</keyword>
<keyword evidence="2" id="KW-0472">Membrane</keyword>
<evidence type="ECO:0000313" key="4">
    <source>
        <dbReference type="Proteomes" id="UP001444661"/>
    </source>
</evidence>
<evidence type="ECO:0000313" key="3">
    <source>
        <dbReference type="EMBL" id="KAK8029605.1"/>
    </source>
</evidence>
<evidence type="ECO:0000256" key="1">
    <source>
        <dbReference type="SAM" id="MobiDB-lite"/>
    </source>
</evidence>
<dbReference type="Proteomes" id="UP001444661">
    <property type="component" value="Unassembled WGS sequence"/>
</dbReference>
<feature type="region of interest" description="Disordered" evidence="1">
    <location>
        <begin position="141"/>
        <end position="162"/>
    </location>
</feature>
<feature type="transmembrane region" description="Helical" evidence="2">
    <location>
        <begin position="21"/>
        <end position="41"/>
    </location>
</feature>
<feature type="region of interest" description="Disordered" evidence="1">
    <location>
        <begin position="174"/>
        <end position="199"/>
    </location>
</feature>
<protein>
    <submittedName>
        <fullName evidence="3">Uncharacterized protein</fullName>
    </submittedName>
</protein>
<feature type="transmembrane region" description="Helical" evidence="2">
    <location>
        <begin position="79"/>
        <end position="99"/>
    </location>
</feature>
<sequence>MDQHQGLGAQRDALQKRIQVIVINVLLFVLLAFLSGFDAVTGGDNPVITITGLGGLAAWTMIVLLELESGPNTDSFRYCLAAGLVALGVDFIVFSSIKVRVWSTIPFVLFLSFWASFATERCVGLISRPVERYLKRAVPAEQPATQGDGQAQPGILNPSPEVVPLTSVTWEGRDERASDLPPDYECNLTDTPRSSNVPT</sequence>
<accession>A0ABR1SCQ9</accession>